<dbReference type="Proteomes" id="UP000184191">
    <property type="component" value="Unassembled WGS sequence"/>
</dbReference>
<keyword evidence="1" id="KW-1133">Transmembrane helix</keyword>
<evidence type="ECO:0000256" key="1">
    <source>
        <dbReference type="SAM" id="Phobius"/>
    </source>
</evidence>
<keyword evidence="3" id="KW-1185">Reference proteome</keyword>
<organism evidence="2 3">
    <name type="scientific">Roseovarius marisflavi</name>
    <dbReference type="NCBI Taxonomy" id="1054996"/>
    <lineage>
        <taxon>Bacteria</taxon>
        <taxon>Pseudomonadati</taxon>
        <taxon>Pseudomonadota</taxon>
        <taxon>Alphaproteobacteria</taxon>
        <taxon>Rhodobacterales</taxon>
        <taxon>Roseobacteraceae</taxon>
        <taxon>Roseovarius</taxon>
    </lineage>
</organism>
<feature type="transmembrane region" description="Helical" evidence="1">
    <location>
        <begin position="72"/>
        <end position="91"/>
    </location>
</feature>
<name>A0A1M7DDM6_9RHOB</name>
<dbReference type="InterPro" id="IPR032820">
    <property type="entry name" value="ATPase_put"/>
</dbReference>
<reference evidence="3" key="1">
    <citation type="submission" date="2016-11" db="EMBL/GenBank/DDBJ databases">
        <authorList>
            <person name="Varghese N."/>
            <person name="Submissions S."/>
        </authorList>
    </citation>
    <scope>NUCLEOTIDE SEQUENCE [LARGE SCALE GENOMIC DNA]</scope>
    <source>
        <strain evidence="3">DSM 29327</strain>
    </source>
</reference>
<proteinExistence type="predicted"/>
<sequence length="92" mass="10645">MTKNPSEPTQTYPLVEEIRKHRSRDEKWLREGDMPVGRRLAQIGVFGWIFVVPTLAGLFFGRWLNVHFETGIFWSAPLMLLGLCIGGWTAWK</sequence>
<dbReference type="EMBL" id="FRBN01000039">
    <property type="protein sequence ID" value="SHL77477.1"/>
    <property type="molecule type" value="Genomic_DNA"/>
</dbReference>
<feature type="transmembrane region" description="Helical" evidence="1">
    <location>
        <begin position="40"/>
        <end position="60"/>
    </location>
</feature>
<dbReference type="Pfam" id="PF09527">
    <property type="entry name" value="ATPase_gene1"/>
    <property type="match status" value="1"/>
</dbReference>
<keyword evidence="1" id="KW-0472">Membrane</keyword>
<evidence type="ECO:0000313" key="2">
    <source>
        <dbReference type="EMBL" id="SHL77477.1"/>
    </source>
</evidence>
<keyword evidence="1" id="KW-0812">Transmembrane</keyword>
<dbReference type="OrthoDB" id="466056at2"/>
<gene>
    <name evidence="2" type="ORF">SAMN05444414_13915</name>
</gene>
<dbReference type="RefSeq" id="WP_073200729.1">
    <property type="nucleotide sequence ID" value="NZ_FRBN01000039.1"/>
</dbReference>
<dbReference type="STRING" id="1054996.SAMN05444414_13915"/>
<evidence type="ECO:0000313" key="3">
    <source>
        <dbReference type="Proteomes" id="UP000184191"/>
    </source>
</evidence>
<accession>A0A1M7DDM6</accession>
<protein>
    <submittedName>
        <fullName evidence="2">ATP synthase protein I</fullName>
    </submittedName>
</protein>
<dbReference type="AlphaFoldDB" id="A0A1M7DDM6"/>